<dbReference type="EMBL" id="CP114195">
    <property type="protein sequence ID" value="WAT93117.1"/>
    <property type="molecule type" value="Genomic_DNA"/>
</dbReference>
<accession>A0AA47JM26</accession>
<sequence>MSVFVWALSSIGRLKNMILNIIKATALIAFLALSWDAAANTRAFETTHEKLCRENKYYRAKQGDLCDIKITKDNIETLIRLQPYKG</sequence>
<organism evidence="1 2">
    <name type="scientific">Vibrio parahaemolyticus</name>
    <dbReference type="NCBI Taxonomy" id="670"/>
    <lineage>
        <taxon>Bacteria</taxon>
        <taxon>Pseudomonadati</taxon>
        <taxon>Pseudomonadota</taxon>
        <taxon>Gammaproteobacteria</taxon>
        <taxon>Vibrionales</taxon>
        <taxon>Vibrionaceae</taxon>
        <taxon>Vibrio</taxon>
    </lineage>
</organism>
<dbReference type="RefSeq" id="WP_269169602.1">
    <property type="nucleotide sequence ID" value="NZ_CP114195.1"/>
</dbReference>
<dbReference type="AlphaFoldDB" id="A0AA47JM26"/>
<name>A0AA47JM26_VIBPH</name>
<protein>
    <submittedName>
        <fullName evidence="1">Uncharacterized protein</fullName>
    </submittedName>
</protein>
<evidence type="ECO:0000313" key="1">
    <source>
        <dbReference type="EMBL" id="WAT93117.1"/>
    </source>
</evidence>
<gene>
    <name evidence="1" type="ORF">O1Q84_19140</name>
</gene>
<dbReference type="Proteomes" id="UP001156560">
    <property type="component" value="Chromosome 2"/>
</dbReference>
<evidence type="ECO:0000313" key="2">
    <source>
        <dbReference type="Proteomes" id="UP001156560"/>
    </source>
</evidence>
<reference evidence="1" key="1">
    <citation type="submission" date="2022-12" db="EMBL/GenBank/DDBJ databases">
        <title>Vibrio parahaemolyticus become highly virulent by producing novel Tc toxins.</title>
        <authorList>
            <person name="Yang F."/>
            <person name="You Y."/>
            <person name="Lai Q."/>
            <person name="Xu L."/>
            <person name="Li F."/>
        </authorList>
    </citation>
    <scope>NUCLEOTIDE SEQUENCE</scope>
    <source>
        <strain evidence="1">Vp-HL-202005</strain>
    </source>
</reference>
<proteinExistence type="predicted"/>